<sequence>MSTAHILTSSPHRERLDLYSMSSSPGLPSFTDIFAKSSKKAPLQSGRRVTPMPDDARTTFTSAAGILREAPEIDIETEQISHSPPRKSKVTKARKKKSPAPQTTSVPIDSPILIESSPKEKPWQKYKSKKEAQKIEQPATSKGRVSKSTAKRKPKEKPETVSRHFPAKEGVAKQVGEKLDKGKAVGKLEQENTTSGSSFSEPALRRRNDWTPPPTNSPILIRSESDNRELHSSIDRARSKDVFNTLLDQYGCKDGSSSAAAEQPQADILKKRKLIELVSTSKGAEQQLREPSPVKTVNAKKKTRTITELATAPYMLPIEPELDLAGMATKDSLLNYFDSDGAVKALVDHQTAVMSQKKDKAKETKASTKPKRKKKTGTESNPILLSPNSALKQSSNQDFVFGTSSQLAREESPSTLRDLHLAIQASNQANSDPFADSDSQGLWHAGARDIDGDLILVEDFPSLPRHKEQARPSREEFVDIHDILKSSELDESATTAPHQNSHFFQSQAVSDIQPPQTGDQVLAEPQTVAEMTAPRPDYESLTDAQLARQIASYGFKPVKKRQAMIALLDQCWSSKSSETATNQSRSISTSSTMNAPKRKQQPVATEPEKVPKRRGRPRKNSTAETSSTTKVSAPKEVSTKRPRGRPRTSASKPAEIADSDLEELVLSSSPSSRTPSPERDRIFSSPAAVDLSISEEADMSLAATTTTTTGQPLADLFRHITKAVTSAPRSQDPARPSWHEKMLLYDPIVLEDLAAWLNGGALGAAGYDGEVSPTDVKAWCESKSVICLWRQNLHGKERKRY</sequence>
<comment type="caution">
    <text evidence="1">The sequence shown here is derived from an EMBL/GenBank/DDBJ whole genome shotgun (WGS) entry which is preliminary data.</text>
</comment>
<name>A0ACB9ZDL4_9PEZI</name>
<proteinExistence type="predicted"/>
<dbReference type="Proteomes" id="UP001497700">
    <property type="component" value="Unassembled WGS sequence"/>
</dbReference>
<evidence type="ECO:0000313" key="1">
    <source>
        <dbReference type="EMBL" id="KAI4869688.1"/>
    </source>
</evidence>
<dbReference type="EMBL" id="MU393428">
    <property type="protein sequence ID" value="KAI4869688.1"/>
    <property type="molecule type" value="Genomic_DNA"/>
</dbReference>
<protein>
    <submittedName>
        <fullName evidence="1">Uncharacterized protein</fullName>
    </submittedName>
</protein>
<organism evidence="1 2">
    <name type="scientific">Hypoxylon rubiginosum</name>
    <dbReference type="NCBI Taxonomy" id="110542"/>
    <lineage>
        <taxon>Eukaryota</taxon>
        <taxon>Fungi</taxon>
        <taxon>Dikarya</taxon>
        <taxon>Ascomycota</taxon>
        <taxon>Pezizomycotina</taxon>
        <taxon>Sordariomycetes</taxon>
        <taxon>Xylariomycetidae</taxon>
        <taxon>Xylariales</taxon>
        <taxon>Hypoxylaceae</taxon>
        <taxon>Hypoxylon</taxon>
    </lineage>
</organism>
<gene>
    <name evidence="1" type="ORF">F4820DRAFT_405626</name>
</gene>
<accession>A0ACB9ZDL4</accession>
<reference evidence="1 2" key="1">
    <citation type="journal article" date="2022" name="New Phytol.">
        <title>Ecological generalism drives hyperdiversity of secondary metabolite gene clusters in xylarialean endophytes.</title>
        <authorList>
            <person name="Franco M.E.E."/>
            <person name="Wisecaver J.H."/>
            <person name="Arnold A.E."/>
            <person name="Ju Y.M."/>
            <person name="Slot J.C."/>
            <person name="Ahrendt S."/>
            <person name="Moore L.P."/>
            <person name="Eastman K.E."/>
            <person name="Scott K."/>
            <person name="Konkel Z."/>
            <person name="Mondo S.J."/>
            <person name="Kuo A."/>
            <person name="Hayes R.D."/>
            <person name="Haridas S."/>
            <person name="Andreopoulos B."/>
            <person name="Riley R."/>
            <person name="LaButti K."/>
            <person name="Pangilinan J."/>
            <person name="Lipzen A."/>
            <person name="Amirebrahimi M."/>
            <person name="Yan J."/>
            <person name="Adam C."/>
            <person name="Keymanesh K."/>
            <person name="Ng V."/>
            <person name="Louie K."/>
            <person name="Northen T."/>
            <person name="Drula E."/>
            <person name="Henrissat B."/>
            <person name="Hsieh H.M."/>
            <person name="Youens-Clark K."/>
            <person name="Lutzoni F."/>
            <person name="Miadlikowska J."/>
            <person name="Eastwood D.C."/>
            <person name="Hamelin R.C."/>
            <person name="Grigoriev I.V."/>
            <person name="U'Ren J.M."/>
        </authorList>
    </citation>
    <scope>NUCLEOTIDE SEQUENCE [LARGE SCALE GENOMIC DNA]</scope>
    <source>
        <strain evidence="1 2">CBS 119005</strain>
    </source>
</reference>
<keyword evidence="2" id="KW-1185">Reference proteome</keyword>
<evidence type="ECO:0000313" key="2">
    <source>
        <dbReference type="Proteomes" id="UP001497700"/>
    </source>
</evidence>